<evidence type="ECO:0000256" key="7">
    <source>
        <dbReference type="ARBA" id="ARBA00023157"/>
    </source>
</evidence>
<keyword evidence="14" id="KW-1185">Reference proteome</keyword>
<evidence type="ECO:0000256" key="5">
    <source>
        <dbReference type="ARBA" id="ARBA00022989"/>
    </source>
</evidence>
<protein>
    <recommendedName>
        <fullName evidence="2">Triadin</fullName>
    </recommendedName>
</protein>
<evidence type="ECO:0000313" key="14">
    <source>
        <dbReference type="Proteomes" id="UP001230051"/>
    </source>
</evidence>
<dbReference type="InterPro" id="IPR007943">
    <property type="entry name" value="Asp-B-hydro/Triadin_dom"/>
</dbReference>
<dbReference type="Proteomes" id="UP001230051">
    <property type="component" value="Unassembled WGS sequence"/>
</dbReference>
<organism evidence="13 14">
    <name type="scientific">Acipenser oxyrinchus oxyrinchus</name>
    <dbReference type="NCBI Taxonomy" id="40147"/>
    <lineage>
        <taxon>Eukaryota</taxon>
        <taxon>Metazoa</taxon>
        <taxon>Chordata</taxon>
        <taxon>Craniata</taxon>
        <taxon>Vertebrata</taxon>
        <taxon>Euteleostomi</taxon>
        <taxon>Actinopterygii</taxon>
        <taxon>Chondrostei</taxon>
        <taxon>Acipenseriformes</taxon>
        <taxon>Acipenseridae</taxon>
        <taxon>Acipenser</taxon>
    </lineage>
</organism>
<dbReference type="GO" id="GO:0010880">
    <property type="term" value="P:regulation of release of sequestered calcium ion into cytosol by sarcoplasmic reticulum"/>
    <property type="evidence" value="ECO:0007669"/>
    <property type="project" value="TreeGrafter"/>
</dbReference>
<keyword evidence="3" id="KW-0597">Phosphoprotein</keyword>
<dbReference type="GO" id="GO:0086036">
    <property type="term" value="P:regulation of cardiac muscle cell membrane potential"/>
    <property type="evidence" value="ECO:0007669"/>
    <property type="project" value="TreeGrafter"/>
</dbReference>
<accession>A0AAD8GBZ1</accession>
<keyword evidence="4 11" id="KW-0812">Transmembrane</keyword>
<keyword evidence="8" id="KW-0325">Glycoprotein</keyword>
<dbReference type="GO" id="GO:0005102">
    <property type="term" value="F:signaling receptor binding"/>
    <property type="evidence" value="ECO:0007669"/>
    <property type="project" value="InterPro"/>
</dbReference>
<reference evidence="13" key="1">
    <citation type="submission" date="2022-02" db="EMBL/GenBank/DDBJ databases">
        <title>Atlantic sturgeon de novo genome assembly.</title>
        <authorList>
            <person name="Stock M."/>
            <person name="Klopp C."/>
            <person name="Guiguen Y."/>
            <person name="Cabau C."/>
            <person name="Parinello H."/>
            <person name="Santidrian Yebra-Pimentel E."/>
            <person name="Kuhl H."/>
            <person name="Dirks R.P."/>
            <person name="Guessner J."/>
            <person name="Wuertz S."/>
            <person name="Du K."/>
            <person name="Schartl M."/>
        </authorList>
    </citation>
    <scope>NUCLEOTIDE SEQUENCE</scope>
    <source>
        <strain evidence="13">STURGEONOMICS-FGT-2020</strain>
        <tissue evidence="13">Whole blood</tissue>
    </source>
</reference>
<sequence length="283" mass="30990">MTEITAEGRVSATTTTVTDNKNGTILKPSANVPKKSVADDLVSTFSSPTAWLLVVALIVTWSAVAVVVFDLTDYKSYVGGITKLGSDPMKVIDEVVEVSTNWIHGAMSLLSDMITPDDDDDEGDTEHPLKRRGEAHPSKRKAMKKNTKETTERKSRDVKKAPLKEARKVKVTKAEEKTKKAAKPEKKVERAKKEIKAVDKAKPKAKSKEETPSKTESKDQFEFCRYVVDLYTHEDVSSGVETAVTPGLPKGSFTAKKPAAPAVKGKLLTLFFPTLLNKTLSTL</sequence>
<evidence type="ECO:0000256" key="1">
    <source>
        <dbReference type="ARBA" id="ARBA00004157"/>
    </source>
</evidence>
<name>A0AAD8GBZ1_ACIOX</name>
<feature type="transmembrane region" description="Helical" evidence="11">
    <location>
        <begin position="50"/>
        <end position="69"/>
    </location>
</feature>
<comment type="caution">
    <text evidence="13">The sequence shown here is derived from an EMBL/GenBank/DDBJ whole genome shotgun (WGS) entry which is preliminary data.</text>
</comment>
<evidence type="ECO:0000256" key="9">
    <source>
        <dbReference type="ARBA" id="ARBA00046074"/>
    </source>
</evidence>
<evidence type="ECO:0000256" key="3">
    <source>
        <dbReference type="ARBA" id="ARBA00022553"/>
    </source>
</evidence>
<keyword evidence="5 11" id="KW-1133">Transmembrane helix</keyword>
<evidence type="ECO:0000256" key="6">
    <source>
        <dbReference type="ARBA" id="ARBA00023136"/>
    </source>
</evidence>
<evidence type="ECO:0000256" key="10">
    <source>
        <dbReference type="SAM" id="MobiDB-lite"/>
    </source>
</evidence>
<comment type="subcellular location">
    <subcellularLocation>
        <location evidence="1">Sarcoplasmic reticulum membrane</location>
        <topology evidence="1">Single-pass type II membrane protein</topology>
    </subcellularLocation>
</comment>
<dbReference type="AlphaFoldDB" id="A0AAD8GBZ1"/>
<keyword evidence="7" id="KW-1015">Disulfide bond</keyword>
<feature type="compositionally biased region" description="Basic and acidic residues" evidence="10">
    <location>
        <begin position="125"/>
        <end position="137"/>
    </location>
</feature>
<dbReference type="Pfam" id="PF05279">
    <property type="entry name" value="Asp-B-Hydro_N"/>
    <property type="match status" value="1"/>
</dbReference>
<feature type="compositionally biased region" description="Basic and acidic residues" evidence="10">
    <location>
        <begin position="146"/>
        <end position="215"/>
    </location>
</feature>
<dbReference type="InterPro" id="IPR010798">
    <property type="entry name" value="Triadin"/>
</dbReference>
<dbReference type="GO" id="GO:0014701">
    <property type="term" value="C:junctional sarcoplasmic reticulum membrane"/>
    <property type="evidence" value="ECO:0007669"/>
    <property type="project" value="TreeGrafter"/>
</dbReference>
<dbReference type="GO" id="GO:0005886">
    <property type="term" value="C:plasma membrane"/>
    <property type="evidence" value="ECO:0007669"/>
    <property type="project" value="TreeGrafter"/>
</dbReference>
<evidence type="ECO:0000256" key="4">
    <source>
        <dbReference type="ARBA" id="ARBA00022692"/>
    </source>
</evidence>
<feature type="domain" description="Aspartyl beta-hydroxylase/Triadin" evidence="12">
    <location>
        <begin position="47"/>
        <end position="80"/>
    </location>
</feature>
<dbReference type="PANTHER" id="PTHR14106:SF0">
    <property type="entry name" value="TRIADIN"/>
    <property type="match status" value="1"/>
</dbReference>
<dbReference type="PANTHER" id="PTHR14106">
    <property type="entry name" value="TRIADIN"/>
    <property type="match status" value="1"/>
</dbReference>
<evidence type="ECO:0000256" key="11">
    <source>
        <dbReference type="SAM" id="Phobius"/>
    </source>
</evidence>
<evidence type="ECO:0000259" key="12">
    <source>
        <dbReference type="Pfam" id="PF05279"/>
    </source>
</evidence>
<gene>
    <name evidence="13" type="primary">Trdn</name>
    <name evidence="13" type="ORF">AOXY_G6449</name>
</gene>
<keyword evidence="6 11" id="KW-0472">Membrane</keyword>
<proteinExistence type="predicted"/>
<feature type="compositionally biased region" description="Acidic residues" evidence="10">
    <location>
        <begin position="115"/>
        <end position="124"/>
    </location>
</feature>
<evidence type="ECO:0000256" key="2">
    <source>
        <dbReference type="ARBA" id="ARBA00016711"/>
    </source>
</evidence>
<evidence type="ECO:0000256" key="8">
    <source>
        <dbReference type="ARBA" id="ARBA00023180"/>
    </source>
</evidence>
<dbReference type="EMBL" id="JAGXEW010000005">
    <property type="protein sequence ID" value="KAK1171585.1"/>
    <property type="molecule type" value="Genomic_DNA"/>
</dbReference>
<feature type="region of interest" description="Disordered" evidence="10">
    <location>
        <begin position="113"/>
        <end position="215"/>
    </location>
</feature>
<comment type="function">
    <text evidence="9">Contributes to the regulation of lumenal Ca2+ release via the sarcoplasmic reticulum calcium release channels RYR1 and RYR2, a key step in triggering skeletal and heart muscle contraction. Required for normal organization of the triad junction, where T-tubules and the sarcoplasmic reticulum terminal cisternae are in close contact. Required for normal skeletal muscle strength. Plays a role in excitation-contraction coupling in the heart and in regulating the rate of heart beats.</text>
</comment>
<evidence type="ECO:0000313" key="13">
    <source>
        <dbReference type="EMBL" id="KAK1171585.1"/>
    </source>
</evidence>
<dbReference type="GO" id="GO:0060047">
    <property type="term" value="P:heart contraction"/>
    <property type="evidence" value="ECO:0007669"/>
    <property type="project" value="TreeGrafter"/>
</dbReference>